<protein>
    <recommendedName>
        <fullName evidence="3">VOC domain-containing protein</fullName>
    </recommendedName>
</protein>
<name>A0ABS2N765_9BACI</name>
<dbReference type="Gene3D" id="3.10.180.10">
    <property type="entry name" value="2,3-Dihydroxybiphenyl 1,2-Dioxygenase, domain 1"/>
    <property type="match status" value="1"/>
</dbReference>
<sequence length="202" mass="23628">MLFHYHYWTPYLEETEKFYKKQGFKVHQRLGKYKGEFQSFNPPLDWDDFRSKVILFRIIEMKKGLVNITFGMGKRVKFDHIGFLLSKEEHDQVCLNAQALNWGVKITERRTFITTPYGFLIELQTHTDVIELEDRTFIKRLKILTKKKGLENDLEKLFGTPIESVASMGGEKVTIREAVIEGLPDRKTTDPNEVTLLNEVGI</sequence>
<dbReference type="Proteomes" id="UP001646157">
    <property type="component" value="Unassembled WGS sequence"/>
</dbReference>
<gene>
    <name evidence="1" type="ORF">JOC86_000237</name>
</gene>
<dbReference type="EMBL" id="JAFBDZ010000001">
    <property type="protein sequence ID" value="MBM7583700.1"/>
    <property type="molecule type" value="Genomic_DNA"/>
</dbReference>
<evidence type="ECO:0000313" key="1">
    <source>
        <dbReference type="EMBL" id="MBM7583700.1"/>
    </source>
</evidence>
<dbReference type="RefSeq" id="WP_205167945.1">
    <property type="nucleotide sequence ID" value="NZ_JAFBDZ010000001.1"/>
</dbReference>
<keyword evidence="2" id="KW-1185">Reference proteome</keyword>
<dbReference type="InterPro" id="IPR029068">
    <property type="entry name" value="Glyas_Bleomycin-R_OHBP_Dase"/>
</dbReference>
<evidence type="ECO:0000313" key="2">
    <source>
        <dbReference type="Proteomes" id="UP001646157"/>
    </source>
</evidence>
<evidence type="ECO:0008006" key="3">
    <source>
        <dbReference type="Google" id="ProtNLM"/>
    </source>
</evidence>
<dbReference type="SUPFAM" id="SSF54593">
    <property type="entry name" value="Glyoxalase/Bleomycin resistance protein/Dihydroxybiphenyl dioxygenase"/>
    <property type="match status" value="1"/>
</dbReference>
<organism evidence="1 2">
    <name type="scientific">Rossellomorea pakistanensis</name>
    <dbReference type="NCBI Taxonomy" id="992288"/>
    <lineage>
        <taxon>Bacteria</taxon>
        <taxon>Bacillati</taxon>
        <taxon>Bacillota</taxon>
        <taxon>Bacilli</taxon>
        <taxon>Bacillales</taxon>
        <taxon>Bacillaceae</taxon>
        <taxon>Rossellomorea</taxon>
    </lineage>
</organism>
<accession>A0ABS2N765</accession>
<reference evidence="1 2" key="1">
    <citation type="submission" date="2021-01" db="EMBL/GenBank/DDBJ databases">
        <title>Genomic Encyclopedia of Type Strains, Phase IV (KMG-IV): sequencing the most valuable type-strain genomes for metagenomic binning, comparative biology and taxonomic classification.</title>
        <authorList>
            <person name="Goeker M."/>
        </authorList>
    </citation>
    <scope>NUCLEOTIDE SEQUENCE [LARGE SCALE GENOMIC DNA]</scope>
    <source>
        <strain evidence="1 2">DSM 24834</strain>
    </source>
</reference>
<proteinExistence type="predicted"/>
<comment type="caution">
    <text evidence="1">The sequence shown here is derived from an EMBL/GenBank/DDBJ whole genome shotgun (WGS) entry which is preliminary data.</text>
</comment>